<dbReference type="EMBL" id="JAGTXO010000035">
    <property type="protein sequence ID" value="KAG8460130.1"/>
    <property type="molecule type" value="Genomic_DNA"/>
</dbReference>
<feature type="region of interest" description="Disordered" evidence="1">
    <location>
        <begin position="891"/>
        <end position="968"/>
    </location>
</feature>
<evidence type="ECO:0000313" key="3">
    <source>
        <dbReference type="EMBL" id="KAG8460130.1"/>
    </source>
</evidence>
<comment type="caution">
    <text evidence="3">The sequence shown here is derived from an EMBL/GenBank/DDBJ whole genome shotgun (WGS) entry which is preliminary data.</text>
</comment>
<feature type="transmembrane region" description="Helical" evidence="2">
    <location>
        <begin position="27"/>
        <end position="49"/>
    </location>
</feature>
<evidence type="ECO:0000256" key="2">
    <source>
        <dbReference type="SAM" id="Phobius"/>
    </source>
</evidence>
<dbReference type="AlphaFoldDB" id="A0A8J6C7V4"/>
<keyword evidence="2" id="KW-0812">Transmembrane</keyword>
<feature type="compositionally biased region" description="Basic and acidic residues" evidence="1">
    <location>
        <begin position="819"/>
        <end position="836"/>
    </location>
</feature>
<feature type="compositionally biased region" description="Low complexity" evidence="1">
    <location>
        <begin position="907"/>
        <end position="933"/>
    </location>
</feature>
<evidence type="ECO:0008006" key="5">
    <source>
        <dbReference type="Google" id="ProtNLM"/>
    </source>
</evidence>
<dbReference type="Proteomes" id="UP000751190">
    <property type="component" value="Unassembled WGS sequence"/>
</dbReference>
<feature type="transmembrane region" description="Helical" evidence="2">
    <location>
        <begin position="69"/>
        <end position="90"/>
    </location>
</feature>
<dbReference type="OrthoDB" id="414832at2759"/>
<keyword evidence="2" id="KW-1133">Transmembrane helix</keyword>
<sequence length="968" mass="103863">MTPRRVRQADGAETEERHQHVSLRAMWASASFLALSSALVISLWTFAFSAMESALESTSNTARLKHMEAASQAIGVLLSFAYAHTFTVAYEMRTVPLAAANFADEEWLNQYAPQFYKSTAGEAHLRSVAANSTERVFHEVIASGIMFAGVGPEDASSCTNASFFTVVRSAAADGEYLSDVQYWAEPAANASELDGDASDGKMVRVLRVYDVEARRLGPVVSELPVFDCATSLAPYWLGERLAKFGGFAWFGPYNPGVGWGMHFEGNAGLVGADGLTVGRIASAVSLRGLTSVLVEALAAGGVITDGGHALIITRGKELVLGNTEEAALLGNYTLDAAHCDETFGCTLAALPNASVLADAVRVVRAHNGGEACPMARWLGDARSVSRGRLVSVDLFDPGRHGLPPMPIGLCIVTSIPASNVLAARDRARFLSTWVAIGGGLGIAMSVLALAFALRHSRGRTAQLEREKSMRAEAFVTRAMESMLDVSYPTVLLSAADVMAEGEMRAHEAMRSDGKLYLLDTLEHLRAFKARGNKIIFVSHQWLGATHPDPKRAQYTALATALERIISGQVEPPPAQPTDGGEWYVWLDYHSVPQAHIGLMQTAVSSLPVYASHADLFLILAPECTHESGECCSLKTYFARGWCRAEVLAKVCESGLSRTFILSSRADARDIGAPPSDDDDNTAAAVEVVARRSGARGASPRHPVVQLLPPLRVSASSSSHGSLSDERLRLEAFTQDRLDNLSLNVFEGAFKEETDKQRLVAPVLALYGTILRSRDPHAVRMRAHIKARRDRFFPAAQTTSDGARMPLFREYIERIEARVAAESDGTAEPRRDSERSSRHSRAPTGSPTVLRSYASFDEWPVPRRRSALASAWLRTRGTLDRLLALRSAKVSDLPGARARSLPSAGDRSVGSAAGGNDAAADDGASATRTAGATGKTQLRSTHGAAGGARGGAARNPPPNDGPHGRYVHE</sequence>
<feature type="transmembrane region" description="Helical" evidence="2">
    <location>
        <begin position="433"/>
        <end position="453"/>
    </location>
</feature>
<organism evidence="3 4">
    <name type="scientific">Diacronema lutheri</name>
    <name type="common">Unicellular marine alga</name>
    <name type="synonym">Monochrysis lutheri</name>
    <dbReference type="NCBI Taxonomy" id="2081491"/>
    <lineage>
        <taxon>Eukaryota</taxon>
        <taxon>Haptista</taxon>
        <taxon>Haptophyta</taxon>
        <taxon>Pavlovophyceae</taxon>
        <taxon>Pavlovales</taxon>
        <taxon>Pavlovaceae</taxon>
        <taxon>Diacronema</taxon>
    </lineage>
</organism>
<keyword evidence="4" id="KW-1185">Reference proteome</keyword>
<feature type="region of interest" description="Disordered" evidence="1">
    <location>
        <begin position="819"/>
        <end position="848"/>
    </location>
</feature>
<evidence type="ECO:0000256" key="1">
    <source>
        <dbReference type="SAM" id="MobiDB-lite"/>
    </source>
</evidence>
<accession>A0A8J6C7V4</accession>
<gene>
    <name evidence="3" type="ORF">KFE25_014275</name>
</gene>
<name>A0A8J6C7V4_DIALT</name>
<protein>
    <recommendedName>
        <fullName evidence="5">CHASE domain-containing protein</fullName>
    </recommendedName>
</protein>
<reference evidence="3" key="1">
    <citation type="submission" date="2021-05" db="EMBL/GenBank/DDBJ databases">
        <title>The genome of the haptophyte Pavlova lutheri (Diacronema luteri, Pavlovales) - a model for lipid biosynthesis in eukaryotic algae.</title>
        <authorList>
            <person name="Hulatt C.J."/>
            <person name="Posewitz M.C."/>
        </authorList>
    </citation>
    <scope>NUCLEOTIDE SEQUENCE</scope>
    <source>
        <strain evidence="3">NIVA-4/92</strain>
    </source>
</reference>
<evidence type="ECO:0000313" key="4">
    <source>
        <dbReference type="Proteomes" id="UP000751190"/>
    </source>
</evidence>
<proteinExistence type="predicted"/>
<keyword evidence="2" id="KW-0472">Membrane</keyword>